<dbReference type="InterPro" id="IPR027417">
    <property type="entry name" value="P-loop_NTPase"/>
</dbReference>
<evidence type="ECO:0000256" key="4">
    <source>
        <dbReference type="ARBA" id="ARBA00022840"/>
    </source>
</evidence>
<dbReference type="Pfam" id="PF13087">
    <property type="entry name" value="AAA_12"/>
    <property type="match status" value="1"/>
</dbReference>
<organism evidence="8 9">
    <name type="scientific">Teladorsagia circumcincta</name>
    <name type="common">Brown stomach worm</name>
    <name type="synonym">Ostertagia circumcincta</name>
    <dbReference type="NCBI Taxonomy" id="45464"/>
    <lineage>
        <taxon>Eukaryota</taxon>
        <taxon>Metazoa</taxon>
        <taxon>Ecdysozoa</taxon>
        <taxon>Nematoda</taxon>
        <taxon>Chromadorea</taxon>
        <taxon>Rhabditida</taxon>
        <taxon>Rhabditina</taxon>
        <taxon>Rhabditomorpha</taxon>
        <taxon>Strongyloidea</taxon>
        <taxon>Trichostrongylidae</taxon>
        <taxon>Teladorsagia</taxon>
    </lineage>
</organism>
<keyword evidence="5" id="KW-0175">Coiled coil</keyword>
<accession>A0A2G9UVW4</accession>
<dbReference type="GO" id="GO:0043139">
    <property type="term" value="F:5'-3' DNA helicase activity"/>
    <property type="evidence" value="ECO:0007669"/>
    <property type="project" value="TreeGrafter"/>
</dbReference>
<evidence type="ECO:0000256" key="2">
    <source>
        <dbReference type="ARBA" id="ARBA00022801"/>
    </source>
</evidence>
<evidence type="ECO:0000256" key="1">
    <source>
        <dbReference type="ARBA" id="ARBA00022741"/>
    </source>
</evidence>
<sequence length="463" mass="52302">MHICRDLKPDHQDHKPKQKMVRKTTHQHQQTCDNCGRERPDVQAALDDLEETMMIKAEMEHRIEVEAEMYNKCLAMMNRKIEELKALHQIVQARQQQRTCANCGREVPLDVQLVLDELGIEHCTEIEREAMEIEREAMEMISRQNEEVRAMMQIVQEKELDDPINKLLQAGRIVKSDTPWVQNTVLVKKRDGSLWFEAVLRVLGFPDAQWMLCSFLQFLPAHPEEGLLPLRVSKLIAEEKVWIADRAGDFTSYGSNARAAQRNVACVALAVVNCLNNDKHNAHAHIDRSQHVRLHSPALIRPCPHQRDPCQRAFDVPVGCTLSEPQTPFLFVDIPGTSTKSLSGSHSNEAEAAVCSQIVLALKEKNMPPLPVAIVVFYKEQQRVLAQFVKNLQADLHPVVSVQGREKDIIICLPPPTDFNAGCEEFLNELHRLNVALTRSCGLMYGDAAMSLADTTTDLAVVS</sequence>
<dbReference type="OrthoDB" id="10539238at2759"/>
<dbReference type="CDD" id="cd18808">
    <property type="entry name" value="SF1_C_Upf1"/>
    <property type="match status" value="1"/>
</dbReference>
<dbReference type="InterPro" id="IPR041679">
    <property type="entry name" value="DNA2/NAM7-like_C"/>
</dbReference>
<dbReference type="InterPro" id="IPR050534">
    <property type="entry name" value="Coronavir_polyprotein_1ab"/>
</dbReference>
<evidence type="ECO:0000259" key="7">
    <source>
        <dbReference type="Pfam" id="PF13087"/>
    </source>
</evidence>
<keyword evidence="9" id="KW-1185">Reference proteome</keyword>
<dbReference type="GO" id="GO:0005524">
    <property type="term" value="F:ATP binding"/>
    <property type="evidence" value="ECO:0007669"/>
    <property type="project" value="UniProtKB-KW"/>
</dbReference>
<gene>
    <name evidence="8" type="ORF">TELCIR_03688</name>
</gene>
<protein>
    <recommendedName>
        <fullName evidence="7">DNA2/NAM7 helicase-like C-terminal domain-containing protein</fullName>
    </recommendedName>
</protein>
<dbReference type="Proteomes" id="UP000230423">
    <property type="component" value="Unassembled WGS sequence"/>
</dbReference>
<feature type="domain" description="DNA2/NAM7 helicase-like C-terminal" evidence="7">
    <location>
        <begin position="320"/>
        <end position="440"/>
    </location>
</feature>
<feature type="region of interest" description="Disordered" evidence="6">
    <location>
        <begin position="1"/>
        <end position="23"/>
    </location>
</feature>
<evidence type="ECO:0000256" key="6">
    <source>
        <dbReference type="SAM" id="MobiDB-lite"/>
    </source>
</evidence>
<dbReference type="InterPro" id="IPR047187">
    <property type="entry name" value="SF1_C_Upf1"/>
</dbReference>
<proteinExistence type="predicted"/>
<keyword evidence="1" id="KW-0547">Nucleotide-binding</keyword>
<reference evidence="8 9" key="1">
    <citation type="submission" date="2015-09" db="EMBL/GenBank/DDBJ databases">
        <title>Draft genome of the parasitic nematode Teladorsagia circumcincta isolate WARC Sus (inbred).</title>
        <authorList>
            <person name="Mitreva M."/>
        </authorList>
    </citation>
    <scope>NUCLEOTIDE SEQUENCE [LARGE SCALE GENOMIC DNA]</scope>
    <source>
        <strain evidence="8 9">S</strain>
    </source>
</reference>
<feature type="coiled-coil region" evidence="5">
    <location>
        <begin position="123"/>
        <end position="158"/>
    </location>
</feature>
<keyword evidence="4" id="KW-0067">ATP-binding</keyword>
<keyword evidence="2" id="KW-0378">Hydrolase</keyword>
<dbReference type="Gene3D" id="3.10.10.10">
    <property type="entry name" value="HIV Type 1 Reverse Transcriptase, subunit A, domain 1"/>
    <property type="match status" value="1"/>
</dbReference>
<dbReference type="EMBL" id="KZ345302">
    <property type="protein sequence ID" value="PIO74306.1"/>
    <property type="molecule type" value="Genomic_DNA"/>
</dbReference>
<evidence type="ECO:0000313" key="9">
    <source>
        <dbReference type="Proteomes" id="UP000230423"/>
    </source>
</evidence>
<dbReference type="Gene3D" id="3.40.50.300">
    <property type="entry name" value="P-loop containing nucleotide triphosphate hydrolases"/>
    <property type="match status" value="1"/>
</dbReference>
<dbReference type="PANTHER" id="PTHR43788:SF8">
    <property type="entry name" value="DNA-BINDING PROTEIN SMUBP-2"/>
    <property type="match status" value="1"/>
</dbReference>
<name>A0A2G9UVW4_TELCI</name>
<dbReference type="AlphaFoldDB" id="A0A2G9UVW4"/>
<evidence type="ECO:0000256" key="5">
    <source>
        <dbReference type="SAM" id="Coils"/>
    </source>
</evidence>
<dbReference type="GO" id="GO:0016787">
    <property type="term" value="F:hydrolase activity"/>
    <property type="evidence" value="ECO:0007669"/>
    <property type="project" value="UniProtKB-KW"/>
</dbReference>
<evidence type="ECO:0000313" key="8">
    <source>
        <dbReference type="EMBL" id="PIO74306.1"/>
    </source>
</evidence>
<dbReference type="PANTHER" id="PTHR43788">
    <property type="entry name" value="DNA2/NAM7 HELICASE FAMILY MEMBER"/>
    <property type="match status" value="1"/>
</dbReference>
<feature type="compositionally biased region" description="Basic and acidic residues" evidence="6">
    <location>
        <begin position="1"/>
        <end position="15"/>
    </location>
</feature>
<keyword evidence="3" id="KW-0347">Helicase</keyword>
<evidence type="ECO:0000256" key="3">
    <source>
        <dbReference type="ARBA" id="ARBA00022806"/>
    </source>
</evidence>